<feature type="active site" description="Proton acceptor" evidence="1">
    <location>
        <position position="202"/>
    </location>
</feature>
<evidence type="ECO:0000256" key="2">
    <source>
        <dbReference type="PIRSR" id="PIRSR000390-2"/>
    </source>
</evidence>
<dbReference type="InterPro" id="IPR015424">
    <property type="entry name" value="PyrdxlP-dep_Trfase"/>
</dbReference>
<dbReference type="AlphaFoldDB" id="A0A7C0XCJ7"/>
<evidence type="ECO:0000256" key="3">
    <source>
        <dbReference type="RuleBase" id="RU004508"/>
    </source>
</evidence>
<evidence type="ECO:0000313" key="4">
    <source>
        <dbReference type="EMBL" id="HDM89997.1"/>
    </source>
</evidence>
<dbReference type="Gene3D" id="3.40.640.10">
    <property type="entry name" value="Type I PLP-dependent aspartate aminotransferase-like (Major domain)"/>
    <property type="match status" value="1"/>
</dbReference>
<dbReference type="InterPro" id="IPR015422">
    <property type="entry name" value="PyrdxlP-dep_Trfase_small"/>
</dbReference>
<dbReference type="PIRSF" id="PIRSF000390">
    <property type="entry name" value="PLP_StrS"/>
    <property type="match status" value="1"/>
</dbReference>
<dbReference type="PANTHER" id="PTHR30244">
    <property type="entry name" value="TRANSAMINASE"/>
    <property type="match status" value="1"/>
</dbReference>
<dbReference type="SUPFAM" id="SSF53383">
    <property type="entry name" value="PLP-dependent transferases"/>
    <property type="match status" value="1"/>
</dbReference>
<dbReference type="CDD" id="cd00616">
    <property type="entry name" value="AHBA_syn"/>
    <property type="match status" value="1"/>
</dbReference>
<proteinExistence type="inferred from homology"/>
<organism evidence="4">
    <name type="scientific">candidate division WOR-3 bacterium</name>
    <dbReference type="NCBI Taxonomy" id="2052148"/>
    <lineage>
        <taxon>Bacteria</taxon>
        <taxon>Bacteria division WOR-3</taxon>
    </lineage>
</organism>
<dbReference type="PANTHER" id="PTHR30244:SF39">
    <property type="entry name" value="BLR3650 PROTEIN"/>
    <property type="match status" value="1"/>
</dbReference>
<dbReference type="GO" id="GO:0000271">
    <property type="term" value="P:polysaccharide biosynthetic process"/>
    <property type="evidence" value="ECO:0007669"/>
    <property type="project" value="TreeGrafter"/>
</dbReference>
<evidence type="ECO:0000256" key="1">
    <source>
        <dbReference type="PIRSR" id="PIRSR000390-1"/>
    </source>
</evidence>
<dbReference type="GO" id="GO:0008483">
    <property type="term" value="F:transaminase activity"/>
    <property type="evidence" value="ECO:0007669"/>
    <property type="project" value="UniProtKB-KW"/>
</dbReference>
<dbReference type="Proteomes" id="UP000885931">
    <property type="component" value="Unassembled WGS sequence"/>
</dbReference>
<feature type="modified residue" description="N6-(pyridoxal phosphate)lysine" evidence="2">
    <location>
        <position position="202"/>
    </location>
</feature>
<sequence length="393" mass="44816">MLDKTRVPLSRPYLGKEEIEAVAEVLRTPFLSLGPRFREFEAMFSEYMGGHRAIAVSSGTAGLHLAVRAVGVREGDLVITTPFSFISSSNVILYERGVPLFFDIDVRTLNLDPERVRDYLKKKTRRDKEGNVIDIERGRRIAAMILVHIFGHPVDMDPFIEMSREYDIPIIEDACEALGALYKGRKAGTFGEISVFAFYPNKQITTGEGGMVTTARDDYAELIRSMRNQGRGDNGRWLNHVRLGYNYRMDELSAALGIAQMRKLDFILKKRDEIARLYTELLSEVEGVKAPFVAPWARMSWFVYVVRLSGGIDRERVMKKLKEAGIDSRPYFPPIHLQPFYRETFGFKEGDFPVTESISKRTVALPFYTGLEPEKVRYVVDELKKAIKKEGSF</sequence>
<comment type="caution">
    <text evidence="4">The sequence shown here is derived from an EMBL/GenBank/DDBJ whole genome shotgun (WGS) entry which is preliminary data.</text>
</comment>
<accession>A0A7C0XCJ7</accession>
<protein>
    <submittedName>
        <fullName evidence="4">DegT/DnrJ/EryC1/StrS family aminotransferase</fullName>
    </submittedName>
</protein>
<gene>
    <name evidence="4" type="ORF">ENG67_02175</name>
</gene>
<reference evidence="4" key="1">
    <citation type="journal article" date="2020" name="mSystems">
        <title>Genome- and Community-Level Interaction Insights into Carbon Utilization and Element Cycling Functions of Hydrothermarchaeota in Hydrothermal Sediment.</title>
        <authorList>
            <person name="Zhou Z."/>
            <person name="Liu Y."/>
            <person name="Xu W."/>
            <person name="Pan J."/>
            <person name="Luo Z.H."/>
            <person name="Li M."/>
        </authorList>
    </citation>
    <scope>NUCLEOTIDE SEQUENCE [LARGE SCALE GENOMIC DNA]</scope>
    <source>
        <strain evidence="4">HyVt-237</strain>
    </source>
</reference>
<keyword evidence="4" id="KW-0032">Aminotransferase</keyword>
<comment type="similarity">
    <text evidence="3">Belongs to the DegT/DnrJ/EryC1 family.</text>
</comment>
<dbReference type="EMBL" id="DRBW01000080">
    <property type="protein sequence ID" value="HDM89997.1"/>
    <property type="molecule type" value="Genomic_DNA"/>
</dbReference>
<name>A0A7C0XCJ7_UNCW3</name>
<dbReference type="InterPro" id="IPR000653">
    <property type="entry name" value="DegT/StrS_aminotransferase"/>
</dbReference>
<dbReference type="GO" id="GO:0030170">
    <property type="term" value="F:pyridoxal phosphate binding"/>
    <property type="evidence" value="ECO:0007669"/>
    <property type="project" value="TreeGrafter"/>
</dbReference>
<keyword evidence="2 3" id="KW-0663">Pyridoxal phosphate</keyword>
<dbReference type="InterPro" id="IPR015421">
    <property type="entry name" value="PyrdxlP-dep_Trfase_major"/>
</dbReference>
<dbReference type="Pfam" id="PF01041">
    <property type="entry name" value="DegT_DnrJ_EryC1"/>
    <property type="match status" value="1"/>
</dbReference>
<dbReference type="Gene3D" id="3.90.1150.10">
    <property type="entry name" value="Aspartate Aminotransferase, domain 1"/>
    <property type="match status" value="1"/>
</dbReference>
<keyword evidence="4" id="KW-0808">Transferase</keyword>